<dbReference type="PANTHER" id="PTHR12131:SF25">
    <property type="entry name" value="DEXH-BOX ATP-DEPENDENT RNA HELICASE DEXH9"/>
    <property type="match status" value="1"/>
</dbReference>
<dbReference type="GO" id="GO:0003724">
    <property type="term" value="F:RNA helicase activity"/>
    <property type="evidence" value="ECO:0007669"/>
    <property type="project" value="InterPro"/>
</dbReference>
<dbReference type="Pfam" id="PF13234">
    <property type="entry name" value="MTR4_beta-barrel"/>
    <property type="match status" value="1"/>
</dbReference>
<dbReference type="InterPro" id="IPR014001">
    <property type="entry name" value="Helicase_ATP-bd"/>
</dbReference>
<dbReference type="SMART" id="SM01142">
    <property type="entry name" value="DSHCT"/>
    <property type="match status" value="1"/>
</dbReference>
<gene>
    <name evidence="12" type="ORF">CEUSTIGMA_g7642.t1</name>
</gene>
<dbReference type="STRING" id="1157962.A0A250XAV5"/>
<dbReference type="PANTHER" id="PTHR12131">
    <property type="entry name" value="ATP-DEPENDENT RNA AND DNA HELICASE"/>
    <property type="match status" value="1"/>
</dbReference>
<accession>A0A250XAV5</accession>
<keyword evidence="5" id="KW-0067">ATP-binding</keyword>
<dbReference type="InterPro" id="IPR011545">
    <property type="entry name" value="DEAD/DEAH_box_helicase_dom"/>
</dbReference>
<feature type="region of interest" description="Disordered" evidence="9">
    <location>
        <begin position="301"/>
        <end position="321"/>
    </location>
</feature>
<name>A0A250XAV5_9CHLO</name>
<organism evidence="12 13">
    <name type="scientific">Chlamydomonas eustigma</name>
    <dbReference type="NCBI Taxonomy" id="1157962"/>
    <lineage>
        <taxon>Eukaryota</taxon>
        <taxon>Viridiplantae</taxon>
        <taxon>Chlorophyta</taxon>
        <taxon>core chlorophytes</taxon>
        <taxon>Chlorophyceae</taxon>
        <taxon>CS clade</taxon>
        <taxon>Chlamydomonadales</taxon>
        <taxon>Chlamydomonadaceae</taxon>
        <taxon>Chlamydomonas</taxon>
    </lineage>
</organism>
<dbReference type="SUPFAM" id="SSF52540">
    <property type="entry name" value="P-loop containing nucleoside triphosphate hydrolases"/>
    <property type="match status" value="1"/>
</dbReference>
<feature type="coiled-coil region" evidence="8">
    <location>
        <begin position="791"/>
        <end position="853"/>
    </location>
</feature>
<dbReference type="GO" id="GO:0006401">
    <property type="term" value="P:RNA catabolic process"/>
    <property type="evidence" value="ECO:0007669"/>
    <property type="project" value="InterPro"/>
</dbReference>
<dbReference type="CDD" id="cd18795">
    <property type="entry name" value="SF2_C_Ski2"/>
    <property type="match status" value="1"/>
</dbReference>
<dbReference type="OrthoDB" id="64767at2759"/>
<protein>
    <submittedName>
        <fullName evidence="12">Uncharacterized protein</fullName>
    </submittedName>
</protein>
<evidence type="ECO:0000256" key="5">
    <source>
        <dbReference type="ARBA" id="ARBA00022840"/>
    </source>
</evidence>
<dbReference type="GO" id="GO:0000460">
    <property type="term" value="P:maturation of 5.8S rRNA"/>
    <property type="evidence" value="ECO:0007669"/>
    <property type="project" value="TreeGrafter"/>
</dbReference>
<comment type="similarity">
    <text evidence="7">Belongs to the DExH box helicase family. SKI2 subfamily.</text>
</comment>
<keyword evidence="8" id="KW-0175">Coiled coil</keyword>
<feature type="coiled-coil region" evidence="8">
    <location>
        <begin position="552"/>
        <end position="579"/>
    </location>
</feature>
<dbReference type="InterPro" id="IPR025696">
    <property type="entry name" value="Beta-barrel_MTR4"/>
</dbReference>
<dbReference type="InterPro" id="IPR048392">
    <property type="entry name" value="MTR4-like_stalk"/>
</dbReference>
<dbReference type="GO" id="GO:0016787">
    <property type="term" value="F:hydrolase activity"/>
    <property type="evidence" value="ECO:0007669"/>
    <property type="project" value="UniProtKB-KW"/>
</dbReference>
<dbReference type="PROSITE" id="PS51194">
    <property type="entry name" value="HELICASE_CTER"/>
    <property type="match status" value="1"/>
</dbReference>
<dbReference type="Gene3D" id="3.40.50.300">
    <property type="entry name" value="P-loop containing nucleotide triphosphate hydrolases"/>
    <property type="match status" value="2"/>
</dbReference>
<dbReference type="GO" id="GO:0005634">
    <property type="term" value="C:nucleus"/>
    <property type="evidence" value="ECO:0007669"/>
    <property type="project" value="UniProtKB-SubCell"/>
</dbReference>
<dbReference type="Pfam" id="PF08148">
    <property type="entry name" value="DSHCT"/>
    <property type="match status" value="1"/>
</dbReference>
<reference evidence="12 13" key="1">
    <citation type="submission" date="2017-08" db="EMBL/GenBank/DDBJ databases">
        <title>Acidophilic green algal genome provides insights into adaptation to an acidic environment.</title>
        <authorList>
            <person name="Hirooka S."/>
            <person name="Hirose Y."/>
            <person name="Kanesaki Y."/>
            <person name="Higuchi S."/>
            <person name="Fujiwara T."/>
            <person name="Onuma R."/>
            <person name="Era A."/>
            <person name="Ohbayashi R."/>
            <person name="Uzuka A."/>
            <person name="Nozaki H."/>
            <person name="Yoshikawa H."/>
            <person name="Miyagishima S.Y."/>
        </authorList>
    </citation>
    <scope>NUCLEOTIDE SEQUENCE [LARGE SCALE GENOMIC DNA]</scope>
    <source>
        <strain evidence="12 13">NIES-2499</strain>
    </source>
</reference>
<dbReference type="SMART" id="SM00487">
    <property type="entry name" value="DEXDc"/>
    <property type="match status" value="1"/>
</dbReference>
<dbReference type="GO" id="GO:0005524">
    <property type="term" value="F:ATP binding"/>
    <property type="evidence" value="ECO:0007669"/>
    <property type="project" value="UniProtKB-KW"/>
</dbReference>
<evidence type="ECO:0000256" key="6">
    <source>
        <dbReference type="ARBA" id="ARBA00023242"/>
    </source>
</evidence>
<dbReference type="InterPro" id="IPR027417">
    <property type="entry name" value="P-loop_NTPase"/>
</dbReference>
<evidence type="ECO:0000256" key="4">
    <source>
        <dbReference type="ARBA" id="ARBA00022806"/>
    </source>
</evidence>
<sequence length="1050" mass="116449">MSGKRGADQTADVLSLDAGLDIQKEIPAKSRRLADDRVASLPVGANLIECDGKSCTHEVAWPPHEQGSTQPPPSFNTLPARSYAFKLDPFQQTAINALEAGHSVLVAAHTSAGKTVVAEYAFAMALRDKTRVIYTSPLKALSNQKYRELYEEFQDVGLMTGDVTINPEASCLVMTTEILRSMLYRGSEVVREVQLLVYDEIHYLRDKERGVVWEESIILAPKSCRFAFLSATIPNAKEFALWIAKTHGSPCHVVYTDYRPTPLQHYIHPTGANELYMVVDERGVFREDNFQKAVATVHDAAADGGKKQKGKGGASANNQDGSGDKTDIFKIVKMIIERNYDPVIVFSFSKKECEKLALSMVALDLTDKDEKVLVESIFKNALECLSMEDRKVPQISQILPMLKRGIGVHHSGLLPIVKEVIEIMFQEGLLKVLFATETFSTGLNMPAKTVVFTNVRKYDGGSFRWVSSGEYIQMSGRAGRRGLDDRGIVILMLDSKMESGVAKDMIKGAPDTMYSEFHLGYNMLLNLLRIEGCEPEQLMAASFRQFQLERSLPQLEEKARMLQARCDELKIDKEDQVQEYFLLLQRFQELQAEVRTVLSAPQHSLPFLQPGRLVRVLPEIQPTVMELPDFGNLTDEDVTAAGAVFGENLAGGIVATVNGGVWGAVVAFERIGKKGDVASESDRPKGAAKYIVDVLVNTSSDRPLVAASGGDGAGPHSRLALLPPQTKHLQPQVVSISLSQVDALSSIRVFIQKDLRSIDARKIGIKCVGEAISRLCEKQGKVPLLDLKEDMKVKDKAVDKMIDKLERVERELKEHPLASLPESRCLLSELQNKKKLEVQAKAARRDVKAAESLILKDDLKHMQRVLRRLAYVDSQGVITIKGKVAASISSGHELVITELIFNGAFTDLSAEQLLAACSCFVCQEKMPEDQKISEGMQGVLATVQEAARRVARASIESRIEMNEQDFVDTFRPTLMEVVAAWSRGTNFSEILKMTSVFEGSIVRSIRRLEELMRELHEALKSIGDADMAERFETASQKIKRDVIFAASLYL</sequence>
<dbReference type="InterPro" id="IPR016438">
    <property type="entry name" value="SKI2-like"/>
</dbReference>
<feature type="domain" description="Helicase C-terminal" evidence="11">
    <location>
        <begin position="355"/>
        <end position="525"/>
    </location>
</feature>
<dbReference type="InterPro" id="IPR001650">
    <property type="entry name" value="Helicase_C-like"/>
</dbReference>
<comment type="caution">
    <text evidence="12">The sequence shown here is derived from an EMBL/GenBank/DDBJ whole genome shotgun (WGS) entry which is preliminary data.</text>
</comment>
<evidence type="ECO:0000313" key="12">
    <source>
        <dbReference type="EMBL" id="GAX80204.1"/>
    </source>
</evidence>
<dbReference type="GO" id="GO:0003723">
    <property type="term" value="F:RNA binding"/>
    <property type="evidence" value="ECO:0007669"/>
    <property type="project" value="InterPro"/>
</dbReference>
<evidence type="ECO:0000259" key="11">
    <source>
        <dbReference type="PROSITE" id="PS51194"/>
    </source>
</evidence>
<dbReference type="Pfam" id="PF00270">
    <property type="entry name" value="DEAD"/>
    <property type="match status" value="1"/>
</dbReference>
<dbReference type="FunFam" id="3.40.50.300:FF:000141">
    <property type="entry name" value="ATP-dependent RNA helicase DOB1"/>
    <property type="match status" value="1"/>
</dbReference>
<dbReference type="Pfam" id="PF00271">
    <property type="entry name" value="Helicase_C"/>
    <property type="match status" value="1"/>
</dbReference>
<keyword evidence="2" id="KW-0547">Nucleotide-binding</keyword>
<evidence type="ECO:0000256" key="8">
    <source>
        <dbReference type="SAM" id="Coils"/>
    </source>
</evidence>
<dbReference type="PIRSF" id="PIRSF005198">
    <property type="entry name" value="Antiviral_helicase_SKI2"/>
    <property type="match status" value="1"/>
</dbReference>
<evidence type="ECO:0000256" key="9">
    <source>
        <dbReference type="SAM" id="MobiDB-lite"/>
    </source>
</evidence>
<keyword evidence="3" id="KW-0378">Hydrolase</keyword>
<keyword evidence="4" id="KW-0347">Helicase</keyword>
<feature type="domain" description="Helicase ATP-binding" evidence="10">
    <location>
        <begin position="95"/>
        <end position="251"/>
    </location>
</feature>
<evidence type="ECO:0000259" key="10">
    <source>
        <dbReference type="PROSITE" id="PS51192"/>
    </source>
</evidence>
<dbReference type="FunFam" id="3.40.50.300:FF:000083">
    <property type="entry name" value="ATP-dependent RNA helicase DOB1"/>
    <property type="match status" value="1"/>
</dbReference>
<comment type="subcellular location">
    <subcellularLocation>
        <location evidence="1">Nucleus</location>
    </subcellularLocation>
</comment>
<evidence type="ECO:0000256" key="2">
    <source>
        <dbReference type="ARBA" id="ARBA00022741"/>
    </source>
</evidence>
<dbReference type="Gene3D" id="1.10.3380.30">
    <property type="match status" value="1"/>
</dbReference>
<evidence type="ECO:0000256" key="1">
    <source>
        <dbReference type="ARBA" id="ARBA00004123"/>
    </source>
</evidence>
<evidence type="ECO:0000256" key="3">
    <source>
        <dbReference type="ARBA" id="ARBA00022801"/>
    </source>
</evidence>
<dbReference type="InterPro" id="IPR050699">
    <property type="entry name" value="RNA-DNA_Helicase"/>
</dbReference>
<dbReference type="InterPro" id="IPR012961">
    <property type="entry name" value="Ski2/MTR4_C"/>
</dbReference>
<evidence type="ECO:0000313" key="13">
    <source>
        <dbReference type="Proteomes" id="UP000232323"/>
    </source>
</evidence>
<dbReference type="Proteomes" id="UP000232323">
    <property type="component" value="Unassembled WGS sequence"/>
</dbReference>
<keyword evidence="6" id="KW-0539">Nucleus</keyword>
<evidence type="ECO:0000256" key="7">
    <source>
        <dbReference type="ARBA" id="ARBA00061045"/>
    </source>
</evidence>
<keyword evidence="13" id="KW-1185">Reference proteome</keyword>
<dbReference type="SMART" id="SM00490">
    <property type="entry name" value="HELICc"/>
    <property type="match status" value="1"/>
</dbReference>
<proteinExistence type="inferred from homology"/>
<dbReference type="EMBL" id="BEGY01000049">
    <property type="protein sequence ID" value="GAX80204.1"/>
    <property type="molecule type" value="Genomic_DNA"/>
</dbReference>
<dbReference type="PROSITE" id="PS51192">
    <property type="entry name" value="HELICASE_ATP_BIND_1"/>
    <property type="match status" value="1"/>
</dbReference>
<dbReference type="AlphaFoldDB" id="A0A250XAV5"/>
<dbReference type="Gene3D" id="2.40.30.300">
    <property type="match status" value="1"/>
</dbReference>
<dbReference type="Pfam" id="PF21408">
    <property type="entry name" value="MTR4-like_stalk"/>
    <property type="match status" value="1"/>
</dbReference>